<evidence type="ECO:0000256" key="8">
    <source>
        <dbReference type="SAM" id="Phobius"/>
    </source>
</evidence>
<protein>
    <submittedName>
        <fullName evidence="10">MFS transporter</fullName>
    </submittedName>
</protein>
<feature type="transmembrane region" description="Helical" evidence="8">
    <location>
        <begin position="219"/>
        <end position="237"/>
    </location>
</feature>
<evidence type="ECO:0000256" key="2">
    <source>
        <dbReference type="ARBA" id="ARBA00022448"/>
    </source>
</evidence>
<dbReference type="EMBL" id="WOFH01000004">
    <property type="protein sequence ID" value="MUN37480.1"/>
    <property type="molecule type" value="Genomic_DNA"/>
</dbReference>
<dbReference type="PANTHER" id="PTHR42718">
    <property type="entry name" value="MAJOR FACILITATOR SUPERFAMILY MULTIDRUG TRANSPORTER MFSC"/>
    <property type="match status" value="1"/>
</dbReference>
<keyword evidence="6 8" id="KW-0472">Membrane</keyword>
<dbReference type="GO" id="GO:0022857">
    <property type="term" value="F:transmembrane transporter activity"/>
    <property type="evidence" value="ECO:0007669"/>
    <property type="project" value="InterPro"/>
</dbReference>
<feature type="transmembrane region" description="Helical" evidence="8">
    <location>
        <begin position="126"/>
        <end position="144"/>
    </location>
</feature>
<keyword evidence="2" id="KW-0813">Transport</keyword>
<evidence type="ECO:0000313" key="10">
    <source>
        <dbReference type="EMBL" id="MUN37480.1"/>
    </source>
</evidence>
<evidence type="ECO:0000259" key="9">
    <source>
        <dbReference type="PROSITE" id="PS50850"/>
    </source>
</evidence>
<dbReference type="RefSeq" id="WP_156216519.1">
    <property type="nucleotide sequence ID" value="NZ_WOFH01000004.1"/>
</dbReference>
<feature type="transmembrane region" description="Helical" evidence="8">
    <location>
        <begin position="351"/>
        <end position="367"/>
    </location>
</feature>
<accession>A0A7K1KZ52</accession>
<keyword evidence="3" id="KW-1003">Cell membrane</keyword>
<keyword evidence="4 8" id="KW-0812">Transmembrane</keyword>
<dbReference type="InterPro" id="IPR020846">
    <property type="entry name" value="MFS_dom"/>
</dbReference>
<dbReference type="InterPro" id="IPR036259">
    <property type="entry name" value="MFS_trans_sf"/>
</dbReference>
<evidence type="ECO:0000313" key="11">
    <source>
        <dbReference type="Proteomes" id="UP000432015"/>
    </source>
</evidence>
<evidence type="ECO:0000256" key="1">
    <source>
        <dbReference type="ARBA" id="ARBA00004651"/>
    </source>
</evidence>
<comment type="caution">
    <text evidence="10">The sequence shown here is derived from an EMBL/GenBank/DDBJ whole genome shotgun (WGS) entry which is preliminary data.</text>
</comment>
<evidence type="ECO:0000256" key="3">
    <source>
        <dbReference type="ARBA" id="ARBA00022475"/>
    </source>
</evidence>
<name>A0A7K1KZ52_9ACTN</name>
<feature type="transmembrane region" description="Helical" evidence="8">
    <location>
        <begin position="183"/>
        <end position="207"/>
    </location>
</feature>
<keyword evidence="5 8" id="KW-1133">Transmembrane helix</keyword>
<feature type="transmembrane region" description="Helical" evidence="8">
    <location>
        <begin position="243"/>
        <end position="265"/>
    </location>
</feature>
<dbReference type="GO" id="GO:0005886">
    <property type="term" value="C:plasma membrane"/>
    <property type="evidence" value="ECO:0007669"/>
    <property type="project" value="UniProtKB-SubCell"/>
</dbReference>
<gene>
    <name evidence="10" type="ORF">GNZ18_12820</name>
</gene>
<reference evidence="10 11" key="1">
    <citation type="submission" date="2019-11" db="EMBL/GenBank/DDBJ databases">
        <authorList>
            <person name="Cao P."/>
        </authorList>
    </citation>
    <scope>NUCLEOTIDE SEQUENCE [LARGE SCALE GENOMIC DNA]</scope>
    <source>
        <strain evidence="10 11">NEAU-AAG5</strain>
    </source>
</reference>
<sequence length="471" mass="47850">MPDTRSPLDTAAVPLASDRRKKPGPRHGLVLTMTCAAMAMVGLDIAIVNVALPSIQRDLSISQGGLQWVVVAYGLLLGGFLLVGGRMTDLLGRRRVLLTGLGLFTAASLVAGLAQHSAVLITARGLQGLGGALIAPAALSLLAVTFREGPERNRALGIFGAVAGAGGTVGVVAGGLIADGPGWRWAFFINVPAGLVLITLAIACLLADEPGGRSGRLDVTSAGTVTGGLLTFVYALHHASTHGWTSAGAIAWFVGAGVLMAVFVWSEKRSPAPLVPARALKNRTLVAANVTALLGFGALFSFIFLGSLLMQQKLGYTATRTGLAWLATTVTSFAVSWTAGRLAAAVGVRRLLVTGLALLTVGMVWLVRIPADAAYLTDLLPAFLIAGLGFGICGPTLQIGALSGVTESESGLASGLLETMREIGGAAGVAAVSTVLVSGTGLDGFRTAFAAIGILAALGAVVAATGFRRES</sequence>
<evidence type="ECO:0000256" key="7">
    <source>
        <dbReference type="SAM" id="MobiDB-lite"/>
    </source>
</evidence>
<feature type="region of interest" description="Disordered" evidence="7">
    <location>
        <begin position="1"/>
        <end position="22"/>
    </location>
</feature>
<dbReference type="CDD" id="cd17321">
    <property type="entry name" value="MFS_MMR_MDR_like"/>
    <property type="match status" value="1"/>
</dbReference>
<dbReference type="Gene3D" id="1.20.1720.10">
    <property type="entry name" value="Multidrug resistance protein D"/>
    <property type="match status" value="1"/>
</dbReference>
<dbReference type="SUPFAM" id="SSF103473">
    <property type="entry name" value="MFS general substrate transporter"/>
    <property type="match status" value="2"/>
</dbReference>
<feature type="transmembrane region" description="Helical" evidence="8">
    <location>
        <begin position="322"/>
        <end position="339"/>
    </location>
</feature>
<dbReference type="Proteomes" id="UP000432015">
    <property type="component" value="Unassembled WGS sequence"/>
</dbReference>
<feature type="transmembrane region" description="Helical" evidence="8">
    <location>
        <begin position="29"/>
        <end position="52"/>
    </location>
</feature>
<dbReference type="PROSITE" id="PS50850">
    <property type="entry name" value="MFS"/>
    <property type="match status" value="1"/>
</dbReference>
<evidence type="ECO:0000256" key="6">
    <source>
        <dbReference type="ARBA" id="ARBA00023136"/>
    </source>
</evidence>
<feature type="transmembrane region" description="Helical" evidence="8">
    <location>
        <begin position="286"/>
        <end position="310"/>
    </location>
</feature>
<feature type="transmembrane region" description="Helical" evidence="8">
    <location>
        <begin position="156"/>
        <end position="177"/>
    </location>
</feature>
<proteinExistence type="predicted"/>
<feature type="transmembrane region" description="Helical" evidence="8">
    <location>
        <begin position="448"/>
        <end position="467"/>
    </location>
</feature>
<keyword evidence="11" id="KW-1185">Reference proteome</keyword>
<organism evidence="10 11">
    <name type="scientific">Actinomadura litoris</name>
    <dbReference type="NCBI Taxonomy" id="2678616"/>
    <lineage>
        <taxon>Bacteria</taxon>
        <taxon>Bacillati</taxon>
        <taxon>Actinomycetota</taxon>
        <taxon>Actinomycetes</taxon>
        <taxon>Streptosporangiales</taxon>
        <taxon>Thermomonosporaceae</taxon>
        <taxon>Actinomadura</taxon>
    </lineage>
</organism>
<feature type="transmembrane region" description="Helical" evidence="8">
    <location>
        <begin position="64"/>
        <end position="84"/>
    </location>
</feature>
<dbReference type="PANTHER" id="PTHR42718:SF46">
    <property type="entry name" value="BLR6921 PROTEIN"/>
    <property type="match status" value="1"/>
</dbReference>
<evidence type="ECO:0000256" key="4">
    <source>
        <dbReference type="ARBA" id="ARBA00022692"/>
    </source>
</evidence>
<dbReference type="InterPro" id="IPR011701">
    <property type="entry name" value="MFS"/>
</dbReference>
<dbReference type="Gene3D" id="1.20.1250.20">
    <property type="entry name" value="MFS general substrate transporter like domains"/>
    <property type="match status" value="1"/>
</dbReference>
<dbReference type="AlphaFoldDB" id="A0A7K1KZ52"/>
<dbReference type="PRINTS" id="PR01036">
    <property type="entry name" value="TCRTETB"/>
</dbReference>
<feature type="domain" description="Major facilitator superfamily (MFS) profile" evidence="9">
    <location>
        <begin position="30"/>
        <end position="471"/>
    </location>
</feature>
<feature type="transmembrane region" description="Helical" evidence="8">
    <location>
        <begin position="423"/>
        <end position="442"/>
    </location>
</feature>
<dbReference type="Pfam" id="PF07690">
    <property type="entry name" value="MFS_1"/>
    <property type="match status" value="1"/>
</dbReference>
<feature type="transmembrane region" description="Helical" evidence="8">
    <location>
        <begin position="379"/>
        <end position="402"/>
    </location>
</feature>
<feature type="transmembrane region" description="Helical" evidence="8">
    <location>
        <begin position="96"/>
        <end position="114"/>
    </location>
</feature>
<comment type="subcellular location">
    <subcellularLocation>
        <location evidence="1">Cell membrane</location>
        <topology evidence="1">Multi-pass membrane protein</topology>
    </subcellularLocation>
</comment>
<evidence type="ECO:0000256" key="5">
    <source>
        <dbReference type="ARBA" id="ARBA00022989"/>
    </source>
</evidence>